<organism evidence="10 11">
    <name type="scientific">Bacillus badius</name>
    <dbReference type="NCBI Taxonomy" id="1455"/>
    <lineage>
        <taxon>Bacteria</taxon>
        <taxon>Bacillati</taxon>
        <taxon>Bacillota</taxon>
        <taxon>Bacilli</taxon>
        <taxon>Bacillales</taxon>
        <taxon>Bacillaceae</taxon>
        <taxon>Pseudobacillus</taxon>
    </lineage>
</organism>
<evidence type="ECO:0000256" key="5">
    <source>
        <dbReference type="ARBA" id="ARBA00022692"/>
    </source>
</evidence>
<dbReference type="PANTHER" id="PTHR43271:SF2">
    <property type="entry name" value="BLL2771 PROTEIN"/>
    <property type="match status" value="1"/>
</dbReference>
<feature type="transmembrane region" description="Helical" evidence="8">
    <location>
        <begin position="144"/>
        <end position="162"/>
    </location>
</feature>
<keyword evidence="4" id="KW-1003">Cell membrane</keyword>
<feature type="transmembrane region" description="Helical" evidence="8">
    <location>
        <begin position="110"/>
        <end position="132"/>
    </location>
</feature>
<sequence>MESLAAESKHVTAERKYGLLTAVFFCSGLFIVSALFVTIPLHPLFAADFQLTAERAALASSICSFCYAFGTVCFAPLSDRYGRKRMILLGMISLIIVSPVIGLLKSYEAILLVRGLQGFVAASFAPTALTFITELYPQRKRATAIGFISAGFLMAGIIGQVYSSTVAALFGWNFVFYILGPVYAFAALAFYVVIPQDSAYASEGRRSIIGAFAVVLSQRFFRFCYFITALLLLSFVGMYTILESYLQETYALEAVHILLVRSAGILGMLLAPFGGRLVSRFGVLPLMRTGLALAALGLSCIGIFENILLITLMSVIFTAGISVTVPALVSLLGQSGGDEKSSAMSLYSFFLFIGSTLGPVMAVVFMKTGSHLFAFTIMSAFLAVGFLTTFPLAKQAAT</sequence>
<protein>
    <submittedName>
        <fullName evidence="10">Major facilitator superfamily MFS_1</fullName>
    </submittedName>
</protein>
<feature type="transmembrane region" description="Helical" evidence="8">
    <location>
        <begin position="372"/>
        <end position="393"/>
    </location>
</feature>
<keyword evidence="11" id="KW-1185">Reference proteome</keyword>
<comment type="caution">
    <text evidence="10">The sequence shown here is derived from an EMBL/GenBank/DDBJ whole genome shotgun (WGS) entry which is preliminary data.</text>
</comment>
<dbReference type="Proteomes" id="UP000031982">
    <property type="component" value="Unassembled WGS sequence"/>
</dbReference>
<reference evidence="10 11" key="1">
    <citation type="submission" date="2015-01" db="EMBL/GenBank/DDBJ databases">
        <title>Genome Assembly of Bacillus badius MTCC 1458.</title>
        <authorList>
            <person name="Verma A."/>
            <person name="Khatri I."/>
            <person name="Mual P."/>
            <person name="Subramanian S."/>
            <person name="Krishnamurthi S."/>
        </authorList>
    </citation>
    <scope>NUCLEOTIDE SEQUENCE [LARGE SCALE GENOMIC DNA]</scope>
    <source>
        <strain evidence="10 11">MTCC 1458</strain>
    </source>
</reference>
<dbReference type="InterPro" id="IPR036259">
    <property type="entry name" value="MFS_trans_sf"/>
</dbReference>
<keyword evidence="7 8" id="KW-0472">Membrane</keyword>
<feature type="domain" description="Major facilitator superfamily (MFS) profile" evidence="9">
    <location>
        <begin position="19"/>
        <end position="397"/>
    </location>
</feature>
<proteinExistence type="inferred from homology"/>
<evidence type="ECO:0000256" key="8">
    <source>
        <dbReference type="SAM" id="Phobius"/>
    </source>
</evidence>
<evidence type="ECO:0000256" key="3">
    <source>
        <dbReference type="ARBA" id="ARBA00022448"/>
    </source>
</evidence>
<comment type="similarity">
    <text evidence="2">Belongs to the major facilitator superfamily.</text>
</comment>
<dbReference type="RefSeq" id="WP_041113489.1">
    <property type="nucleotide sequence ID" value="NZ_JARTHD010000018.1"/>
</dbReference>
<dbReference type="Gene3D" id="1.20.1250.20">
    <property type="entry name" value="MFS general substrate transporter like domains"/>
    <property type="match status" value="1"/>
</dbReference>
<dbReference type="PANTHER" id="PTHR43271">
    <property type="entry name" value="BLL2771 PROTEIN"/>
    <property type="match status" value="1"/>
</dbReference>
<evidence type="ECO:0000256" key="2">
    <source>
        <dbReference type="ARBA" id="ARBA00008335"/>
    </source>
</evidence>
<dbReference type="SUPFAM" id="SSF103473">
    <property type="entry name" value="MFS general substrate transporter"/>
    <property type="match status" value="1"/>
</dbReference>
<gene>
    <name evidence="10" type="ORF">SD77_3266</name>
</gene>
<keyword evidence="3" id="KW-0813">Transport</keyword>
<evidence type="ECO:0000256" key="4">
    <source>
        <dbReference type="ARBA" id="ARBA00022475"/>
    </source>
</evidence>
<evidence type="ECO:0000313" key="11">
    <source>
        <dbReference type="Proteomes" id="UP000031982"/>
    </source>
</evidence>
<feature type="transmembrane region" description="Helical" evidence="8">
    <location>
        <begin position="254"/>
        <end position="274"/>
    </location>
</feature>
<dbReference type="EMBL" id="JXLP01000003">
    <property type="protein sequence ID" value="KIL79400.1"/>
    <property type="molecule type" value="Genomic_DNA"/>
</dbReference>
<dbReference type="CDD" id="cd17324">
    <property type="entry name" value="MFS_NepI_like"/>
    <property type="match status" value="1"/>
</dbReference>
<feature type="transmembrane region" description="Helical" evidence="8">
    <location>
        <begin position="87"/>
        <end position="104"/>
    </location>
</feature>
<keyword evidence="6 8" id="KW-1133">Transmembrane helix</keyword>
<dbReference type="InterPro" id="IPR011701">
    <property type="entry name" value="MFS"/>
</dbReference>
<dbReference type="InterPro" id="IPR020846">
    <property type="entry name" value="MFS_dom"/>
</dbReference>
<feature type="transmembrane region" description="Helical" evidence="8">
    <location>
        <begin position="223"/>
        <end position="242"/>
    </location>
</feature>
<feature type="transmembrane region" description="Helical" evidence="8">
    <location>
        <begin position="56"/>
        <end position="75"/>
    </location>
</feature>
<feature type="transmembrane region" description="Helical" evidence="8">
    <location>
        <begin position="174"/>
        <end position="194"/>
    </location>
</feature>
<name>A0ABR5AXD3_BACBA</name>
<dbReference type="PROSITE" id="PS50850">
    <property type="entry name" value="MFS"/>
    <property type="match status" value="1"/>
</dbReference>
<feature type="transmembrane region" description="Helical" evidence="8">
    <location>
        <begin position="310"/>
        <end position="332"/>
    </location>
</feature>
<evidence type="ECO:0000256" key="6">
    <source>
        <dbReference type="ARBA" id="ARBA00022989"/>
    </source>
</evidence>
<evidence type="ECO:0000256" key="7">
    <source>
        <dbReference type="ARBA" id="ARBA00023136"/>
    </source>
</evidence>
<keyword evidence="5 8" id="KW-0812">Transmembrane</keyword>
<dbReference type="Pfam" id="PF07690">
    <property type="entry name" value="MFS_1"/>
    <property type="match status" value="1"/>
</dbReference>
<accession>A0ABR5AXD3</accession>
<feature type="transmembrane region" description="Helical" evidence="8">
    <location>
        <begin position="344"/>
        <end position="366"/>
    </location>
</feature>
<evidence type="ECO:0000259" key="9">
    <source>
        <dbReference type="PROSITE" id="PS50850"/>
    </source>
</evidence>
<feature type="transmembrane region" description="Helical" evidence="8">
    <location>
        <begin position="17"/>
        <end position="36"/>
    </location>
</feature>
<evidence type="ECO:0000256" key="1">
    <source>
        <dbReference type="ARBA" id="ARBA00004651"/>
    </source>
</evidence>
<comment type="subcellular location">
    <subcellularLocation>
        <location evidence="1">Cell membrane</location>
        <topology evidence="1">Multi-pass membrane protein</topology>
    </subcellularLocation>
</comment>
<evidence type="ECO:0000313" key="10">
    <source>
        <dbReference type="EMBL" id="KIL79400.1"/>
    </source>
</evidence>